<dbReference type="OrthoDB" id="5730382at2"/>
<name>U2WUC6_9PROT</name>
<comment type="similarity">
    <text evidence="1">Belongs to the enoyl-CoA hydratase/isomerase family.</text>
</comment>
<dbReference type="CDD" id="cd06558">
    <property type="entry name" value="crotonase-like"/>
    <property type="match status" value="1"/>
</dbReference>
<reference evidence="2 3" key="1">
    <citation type="journal article" date="2014" name="FEMS Microbiol. Ecol.">
        <title>Genomic differentiation among two strains of the PS1 clade isolated from geographically separated marine habitats.</title>
        <authorList>
            <person name="Jimenez-Infante F."/>
            <person name="Ngugi D.K."/>
            <person name="Alam I."/>
            <person name="Rashid M."/>
            <person name="Baalawi W."/>
            <person name="Kamau A.A."/>
            <person name="Bajic V.B."/>
            <person name="Stingl U."/>
        </authorList>
    </citation>
    <scope>NUCLEOTIDE SEQUENCE [LARGE SCALE GENOMIC DNA]</scope>
    <source>
        <strain evidence="2 3">RS24</strain>
    </source>
</reference>
<dbReference type="PANTHER" id="PTHR43802:SF1">
    <property type="entry name" value="IP11341P-RELATED"/>
    <property type="match status" value="1"/>
</dbReference>
<dbReference type="SUPFAM" id="SSF52096">
    <property type="entry name" value="ClpP/crotonase"/>
    <property type="match status" value="1"/>
</dbReference>
<dbReference type="PATRIC" id="fig|1397666.3.peg.58"/>
<evidence type="ECO:0000313" key="2">
    <source>
        <dbReference type="EMBL" id="ERL47148.1"/>
    </source>
</evidence>
<protein>
    <submittedName>
        <fullName evidence="2">2Fe-2S ferredoxin Adrenodoxin-like protein</fullName>
    </submittedName>
</protein>
<proteinExistence type="inferred from homology"/>
<dbReference type="STRING" id="1397666.RS24_00066"/>
<dbReference type="EMBL" id="AWXE01000001">
    <property type="protein sequence ID" value="ERL47148.1"/>
    <property type="molecule type" value="Genomic_DNA"/>
</dbReference>
<evidence type="ECO:0000256" key="1">
    <source>
        <dbReference type="ARBA" id="ARBA00005254"/>
    </source>
</evidence>
<gene>
    <name evidence="2" type="primary">fdxB</name>
    <name evidence="2" type="ORF">RS24_00066</name>
</gene>
<organism evidence="2 3">
    <name type="scientific">Candidatus Micropelagius thuwalensis</name>
    <dbReference type="NCBI Taxonomy" id="1397666"/>
    <lineage>
        <taxon>Bacteria</taxon>
        <taxon>Pseudomonadati</taxon>
        <taxon>Pseudomonadota</taxon>
        <taxon>Alphaproteobacteria</taxon>
        <taxon>PS1 clade</taxon>
        <taxon>Candidatus Micropelagius</taxon>
    </lineage>
</organism>
<dbReference type="Pfam" id="PF00378">
    <property type="entry name" value="ECH_1"/>
    <property type="match status" value="1"/>
</dbReference>
<keyword evidence="3" id="KW-1185">Reference proteome</keyword>
<accession>U2WUC6</accession>
<dbReference type="Gene3D" id="3.90.226.10">
    <property type="entry name" value="2-enoyl-CoA Hydratase, Chain A, domain 1"/>
    <property type="match status" value="1"/>
</dbReference>
<dbReference type="AlphaFoldDB" id="U2WUC6"/>
<dbReference type="Proteomes" id="UP000016762">
    <property type="component" value="Unassembled WGS sequence"/>
</dbReference>
<dbReference type="PANTHER" id="PTHR43802">
    <property type="entry name" value="ENOYL-COA HYDRATASE"/>
    <property type="match status" value="1"/>
</dbReference>
<evidence type="ECO:0000313" key="3">
    <source>
        <dbReference type="Proteomes" id="UP000016762"/>
    </source>
</evidence>
<dbReference type="GO" id="GO:0003824">
    <property type="term" value="F:catalytic activity"/>
    <property type="evidence" value="ECO:0007669"/>
    <property type="project" value="UniProtKB-ARBA"/>
</dbReference>
<sequence>MTGAVISVAKTNIMSCETLEQLFEAGVGNDFFGPESPHPYVVLEAENDDISCEFSRWLAELPCVVCVISNQLEKLPDHLSYVADVVVDTTTDADYIAQIVTNYPVASLVLTQHLRLIEKLDFEAALTAESFAYALLQGGREFKNWLANRETPTESNVSLSPLLVTREAQHLNLSLNAPERHNEIDIHLRDALCEAFELALIDETIETLSLSAIGKSFSIGGALPEFGQVADPATAHWIRSVRLPGRLLARLVWRDNPVHVRTYLNGPAIGAGLELAAFAHEVTAHPKAWTQLPEIRMGLIPGAGGTVSVSRRIGRHKTAYMVLTGKRIKAETAYKWGLIDNIETRMVT</sequence>
<dbReference type="eggNOG" id="COG1024">
    <property type="taxonomic scope" value="Bacteria"/>
</dbReference>
<dbReference type="InterPro" id="IPR029045">
    <property type="entry name" value="ClpP/crotonase-like_dom_sf"/>
</dbReference>
<dbReference type="InterPro" id="IPR001753">
    <property type="entry name" value="Enoyl-CoA_hydra/iso"/>
</dbReference>
<comment type="caution">
    <text evidence="2">The sequence shown here is derived from an EMBL/GenBank/DDBJ whole genome shotgun (WGS) entry which is preliminary data.</text>
</comment>